<dbReference type="InterPro" id="IPR013783">
    <property type="entry name" value="Ig-like_fold"/>
</dbReference>
<evidence type="ECO:0000313" key="2">
    <source>
        <dbReference type="Proteomes" id="UP000001822"/>
    </source>
</evidence>
<gene>
    <name evidence="1" type="ordered locus">CHU_2663</name>
</gene>
<organism evidence="1 2">
    <name type="scientific">Cytophaga hutchinsonii (strain ATCC 33406 / DSM 1761 / CIP 103989 / NBRC 15051 / NCIMB 9469 / D465)</name>
    <dbReference type="NCBI Taxonomy" id="269798"/>
    <lineage>
        <taxon>Bacteria</taxon>
        <taxon>Pseudomonadati</taxon>
        <taxon>Bacteroidota</taxon>
        <taxon>Cytophagia</taxon>
        <taxon>Cytophagales</taxon>
        <taxon>Cytophagaceae</taxon>
        <taxon>Cytophaga</taxon>
    </lineage>
</organism>
<evidence type="ECO:0008006" key="3">
    <source>
        <dbReference type="Google" id="ProtNLM"/>
    </source>
</evidence>
<dbReference type="RefSeq" id="WP_011586025.1">
    <property type="nucleotide sequence ID" value="NC_008255.1"/>
</dbReference>
<dbReference type="EMBL" id="CP000383">
    <property type="protein sequence ID" value="ABG59915.1"/>
    <property type="molecule type" value="Genomic_DNA"/>
</dbReference>
<dbReference type="AlphaFoldDB" id="A0A6N4SUK8"/>
<dbReference type="Proteomes" id="UP000001822">
    <property type="component" value="Chromosome"/>
</dbReference>
<proteinExistence type="predicted"/>
<keyword evidence="2" id="KW-1185">Reference proteome</keyword>
<accession>A0A6N4SUK8</accession>
<evidence type="ECO:0000313" key="1">
    <source>
        <dbReference type="EMBL" id="ABG59915.1"/>
    </source>
</evidence>
<dbReference type="InterPro" id="IPR011467">
    <property type="entry name" value="DUF1573"/>
</dbReference>
<dbReference type="Gene3D" id="2.60.40.10">
    <property type="entry name" value="Immunoglobulins"/>
    <property type="match status" value="1"/>
</dbReference>
<sequence length="131" mass="14004">MKKFILVALSIVFSTLLIAKIVVNGPVMTFEKKSHDFGDVKQGGKVTHVFKYKNTGNDTLRIDNVISSCGCTVPNNYEKVVAPGASGSIAVSFNSEGKMGVVNKTLTILSNAVTGAEEPAEYLTIRVNVIP</sequence>
<reference evidence="1 2" key="1">
    <citation type="journal article" date="2007" name="Appl. Environ. Microbiol.">
        <title>Genome sequence of the cellulolytic gliding bacterium Cytophaga hutchinsonii.</title>
        <authorList>
            <person name="Xie G."/>
            <person name="Bruce D.C."/>
            <person name="Challacombe J.F."/>
            <person name="Chertkov O."/>
            <person name="Detter J.C."/>
            <person name="Gilna P."/>
            <person name="Han C.S."/>
            <person name="Lucas S."/>
            <person name="Misra M."/>
            <person name="Myers G.L."/>
            <person name="Richardson P."/>
            <person name="Tapia R."/>
            <person name="Thayer N."/>
            <person name="Thompson L.S."/>
            <person name="Brettin T.S."/>
            <person name="Henrissat B."/>
            <person name="Wilson D.B."/>
            <person name="McBride M.J."/>
        </authorList>
    </citation>
    <scope>NUCLEOTIDE SEQUENCE [LARGE SCALE GENOMIC DNA]</scope>
    <source>
        <strain evidence="2">ATCC 33406 / DSM 1761 / CIP 103989 / NBRC 15051 / NCIMB 9469 / D465</strain>
    </source>
</reference>
<dbReference type="PANTHER" id="PTHR37833">
    <property type="entry name" value="LIPOPROTEIN-RELATED"/>
    <property type="match status" value="1"/>
</dbReference>
<dbReference type="PANTHER" id="PTHR37833:SF1">
    <property type="entry name" value="SIGNAL PEPTIDE PROTEIN"/>
    <property type="match status" value="1"/>
</dbReference>
<name>A0A6N4SUK8_CYTH3</name>
<dbReference type="OrthoDB" id="826619at2"/>
<protein>
    <recommendedName>
        <fullName evidence="3">DUF1573 domain-containing protein</fullName>
    </recommendedName>
</protein>
<dbReference type="Pfam" id="PF07610">
    <property type="entry name" value="DUF1573"/>
    <property type="match status" value="1"/>
</dbReference>
<dbReference type="KEGG" id="chu:CHU_2663"/>